<evidence type="ECO:0000256" key="1">
    <source>
        <dbReference type="ARBA" id="ARBA00022714"/>
    </source>
</evidence>
<dbReference type="GO" id="GO:0005506">
    <property type="term" value="F:iron ion binding"/>
    <property type="evidence" value="ECO:0007669"/>
    <property type="project" value="InterPro"/>
</dbReference>
<evidence type="ECO:0000256" key="5">
    <source>
        <dbReference type="ARBA" id="ARBA00023014"/>
    </source>
</evidence>
<protein>
    <submittedName>
        <fullName evidence="7">Xanthine dehydrogenase</fullName>
    </submittedName>
</protein>
<dbReference type="SUPFAM" id="SSF54292">
    <property type="entry name" value="2Fe-2S ferredoxin-like"/>
    <property type="match status" value="1"/>
</dbReference>
<dbReference type="Pfam" id="PF01799">
    <property type="entry name" value="Fer2_2"/>
    <property type="match status" value="1"/>
</dbReference>
<dbReference type="Gene3D" id="3.30.43.10">
    <property type="entry name" value="Uridine Diphospho-n-acetylenolpyruvylglucosamine Reductase, domain 2"/>
    <property type="match status" value="1"/>
</dbReference>
<dbReference type="FunFam" id="1.10.150.120:FF:000001">
    <property type="entry name" value="Aldehyde oxidase 1"/>
    <property type="match status" value="1"/>
</dbReference>
<dbReference type="PANTHER" id="PTHR45444">
    <property type="entry name" value="XANTHINE DEHYDROGENASE"/>
    <property type="match status" value="1"/>
</dbReference>
<dbReference type="GO" id="GO:0051537">
    <property type="term" value="F:2 iron, 2 sulfur cluster binding"/>
    <property type="evidence" value="ECO:0007669"/>
    <property type="project" value="UniProtKB-KW"/>
</dbReference>
<dbReference type="InterPro" id="IPR001041">
    <property type="entry name" value="2Fe-2S_ferredoxin-type"/>
</dbReference>
<dbReference type="PROSITE" id="PS51085">
    <property type="entry name" value="2FE2S_FER_2"/>
    <property type="match status" value="1"/>
</dbReference>
<name>A0AA35S4D4_GEOBA</name>
<evidence type="ECO:0000256" key="3">
    <source>
        <dbReference type="ARBA" id="ARBA00023002"/>
    </source>
</evidence>
<dbReference type="PANTHER" id="PTHR45444:SF3">
    <property type="entry name" value="XANTHINE DEHYDROGENASE"/>
    <property type="match status" value="1"/>
</dbReference>
<dbReference type="GO" id="GO:0016491">
    <property type="term" value="F:oxidoreductase activity"/>
    <property type="evidence" value="ECO:0007669"/>
    <property type="project" value="UniProtKB-KW"/>
</dbReference>
<dbReference type="InterPro" id="IPR016167">
    <property type="entry name" value="FAD-bd_PCMH_sub1"/>
</dbReference>
<organism evidence="7 8">
    <name type="scientific">Geodia barretti</name>
    <name type="common">Barrett's horny sponge</name>
    <dbReference type="NCBI Taxonomy" id="519541"/>
    <lineage>
        <taxon>Eukaryota</taxon>
        <taxon>Metazoa</taxon>
        <taxon>Porifera</taxon>
        <taxon>Demospongiae</taxon>
        <taxon>Heteroscleromorpha</taxon>
        <taxon>Tetractinellida</taxon>
        <taxon>Astrophorina</taxon>
        <taxon>Geodiidae</taxon>
        <taxon>Geodia</taxon>
    </lineage>
</organism>
<dbReference type="PROSITE" id="PS00197">
    <property type="entry name" value="2FE2S_FER_1"/>
    <property type="match status" value="1"/>
</dbReference>
<dbReference type="InterPro" id="IPR036010">
    <property type="entry name" value="2Fe-2S_ferredoxin-like_sf"/>
</dbReference>
<evidence type="ECO:0000256" key="2">
    <source>
        <dbReference type="ARBA" id="ARBA00022723"/>
    </source>
</evidence>
<sequence>MECLPNATSQIVVYVNGKEVIERQPDPETTLLYFLRNKLHLTGSKLGCGEGGCGACTVMVSSYNREEDVIRHVAVNACLTPLCSVAGMAITTVEGIGSTRTSLHPVQERIAKAHGSQCGFCTPGFVMSMYTLLRNNPTPSEEEIEAAFEGNLCRCTGYRSILEGYKTFAKGCCKKGKTCCQNEQNTDNEQGSPQLFDASEFTPLDPSQEPIFPPALQLREAERPLGVKGPRVQWYRPSSLDQLLALRVKFPHHTNRDWPKYRIVAGNSEIGSY</sequence>
<evidence type="ECO:0000259" key="6">
    <source>
        <dbReference type="PROSITE" id="PS51085"/>
    </source>
</evidence>
<gene>
    <name evidence="7" type="ORF">GBAR_LOCUS12898</name>
</gene>
<dbReference type="AlphaFoldDB" id="A0AA35S4D4"/>
<dbReference type="FunFam" id="3.10.20.30:FF:000015">
    <property type="entry name" value="Aldehyde oxidase 1"/>
    <property type="match status" value="1"/>
</dbReference>
<dbReference type="InterPro" id="IPR036318">
    <property type="entry name" value="FAD-bd_PCMH-like_sf"/>
</dbReference>
<dbReference type="InterPro" id="IPR006058">
    <property type="entry name" value="2Fe2S_fd_BS"/>
</dbReference>
<dbReference type="Gene3D" id="1.10.150.120">
    <property type="entry name" value="[2Fe-2S]-binding domain"/>
    <property type="match status" value="1"/>
</dbReference>
<dbReference type="SUPFAM" id="SSF47741">
    <property type="entry name" value="CO dehydrogenase ISP C-domain like"/>
    <property type="match status" value="1"/>
</dbReference>
<keyword evidence="1" id="KW-0001">2Fe-2S</keyword>
<evidence type="ECO:0000313" key="8">
    <source>
        <dbReference type="Proteomes" id="UP001174909"/>
    </source>
</evidence>
<dbReference type="EMBL" id="CASHTH010001920">
    <property type="protein sequence ID" value="CAI8021902.1"/>
    <property type="molecule type" value="Genomic_DNA"/>
</dbReference>
<dbReference type="InterPro" id="IPR016208">
    <property type="entry name" value="Ald_Oxase/xanthine_DH-like"/>
</dbReference>
<dbReference type="InterPro" id="IPR002888">
    <property type="entry name" value="2Fe-2S-bd"/>
</dbReference>
<accession>A0AA35S4D4</accession>
<dbReference type="Proteomes" id="UP001174909">
    <property type="component" value="Unassembled WGS sequence"/>
</dbReference>
<feature type="non-terminal residue" evidence="7">
    <location>
        <position position="1"/>
    </location>
</feature>
<keyword evidence="3" id="KW-0560">Oxidoreductase</keyword>
<dbReference type="GO" id="GO:0050660">
    <property type="term" value="F:flavin adenine dinucleotide binding"/>
    <property type="evidence" value="ECO:0007669"/>
    <property type="project" value="InterPro"/>
</dbReference>
<reference evidence="7" key="1">
    <citation type="submission" date="2023-03" db="EMBL/GenBank/DDBJ databases">
        <authorList>
            <person name="Steffen K."/>
            <person name="Cardenas P."/>
        </authorList>
    </citation>
    <scope>NUCLEOTIDE SEQUENCE</scope>
</reference>
<evidence type="ECO:0000313" key="7">
    <source>
        <dbReference type="EMBL" id="CAI8021902.1"/>
    </source>
</evidence>
<evidence type="ECO:0000256" key="4">
    <source>
        <dbReference type="ARBA" id="ARBA00023004"/>
    </source>
</evidence>
<keyword evidence="8" id="KW-1185">Reference proteome</keyword>
<dbReference type="Gene3D" id="3.10.20.30">
    <property type="match status" value="1"/>
</dbReference>
<keyword evidence="4" id="KW-0408">Iron</keyword>
<dbReference type="InterPro" id="IPR012675">
    <property type="entry name" value="Beta-grasp_dom_sf"/>
</dbReference>
<keyword evidence="2" id="KW-0479">Metal-binding</keyword>
<feature type="domain" description="2Fe-2S ferredoxin-type" evidence="6">
    <location>
        <begin position="9"/>
        <end position="96"/>
    </location>
</feature>
<proteinExistence type="predicted"/>
<keyword evidence="5" id="KW-0411">Iron-sulfur</keyword>
<dbReference type="SUPFAM" id="SSF56176">
    <property type="entry name" value="FAD-binding/transporter-associated domain-like"/>
    <property type="match status" value="1"/>
</dbReference>
<dbReference type="InterPro" id="IPR036884">
    <property type="entry name" value="2Fe-2S-bd_dom_sf"/>
</dbReference>
<comment type="caution">
    <text evidence="7">The sequence shown here is derived from an EMBL/GenBank/DDBJ whole genome shotgun (WGS) entry which is preliminary data.</text>
</comment>
<dbReference type="Pfam" id="PF00111">
    <property type="entry name" value="Fer2"/>
    <property type="match status" value="1"/>
</dbReference>